<accession>S0K4Z4</accession>
<proteinExistence type="predicted"/>
<name>S0K4Z4_9ENTE</name>
<dbReference type="STRING" id="1121865.OMW_01897"/>
<organism evidence="2 3">
    <name type="scientific">Enterococcus columbae DSM 7374 = ATCC 51263</name>
    <dbReference type="NCBI Taxonomy" id="1121865"/>
    <lineage>
        <taxon>Bacteria</taxon>
        <taxon>Bacillati</taxon>
        <taxon>Bacillota</taxon>
        <taxon>Bacilli</taxon>
        <taxon>Lactobacillales</taxon>
        <taxon>Enterococcaceae</taxon>
        <taxon>Enterococcus</taxon>
    </lineage>
</organism>
<feature type="transmembrane region" description="Helical" evidence="1">
    <location>
        <begin position="7"/>
        <end position="29"/>
    </location>
</feature>
<evidence type="ECO:0000256" key="1">
    <source>
        <dbReference type="SAM" id="Phobius"/>
    </source>
</evidence>
<dbReference type="AlphaFoldDB" id="S0K4Z4"/>
<keyword evidence="1" id="KW-1133">Transmembrane helix</keyword>
<sequence>MEGKYKANFVVEIVECLFTLIGEVVFALLD</sequence>
<comment type="caution">
    <text evidence="2">The sequence shown here is derived from an EMBL/GenBank/DDBJ whole genome shotgun (WGS) entry which is preliminary data.</text>
</comment>
<dbReference type="Proteomes" id="UP000014113">
    <property type="component" value="Unassembled WGS sequence"/>
</dbReference>
<keyword evidence="3" id="KW-1185">Reference proteome</keyword>
<keyword evidence="1" id="KW-0472">Membrane</keyword>
<evidence type="ECO:0000313" key="2">
    <source>
        <dbReference type="EMBL" id="EOW80124.1"/>
    </source>
</evidence>
<dbReference type="EMBL" id="ASWJ01000010">
    <property type="protein sequence ID" value="EOW80124.1"/>
    <property type="molecule type" value="Genomic_DNA"/>
</dbReference>
<protein>
    <submittedName>
        <fullName evidence="2">Uncharacterized protein</fullName>
    </submittedName>
</protein>
<keyword evidence="1" id="KW-0812">Transmembrane</keyword>
<gene>
    <name evidence="2" type="ORF">I568_02203</name>
</gene>
<reference evidence="2 3" key="1">
    <citation type="submission" date="2013-03" db="EMBL/GenBank/DDBJ databases">
        <title>The Genome Sequence of Enterococcus columbae ATCC_51263 (PacBio/Illumina hybrid assembly).</title>
        <authorList>
            <consortium name="The Broad Institute Genomics Platform"/>
            <consortium name="The Broad Institute Genome Sequencing Center for Infectious Disease"/>
            <person name="Earl A."/>
            <person name="Russ C."/>
            <person name="Gilmore M."/>
            <person name="Surin D."/>
            <person name="Walker B."/>
            <person name="Young S."/>
            <person name="Zeng Q."/>
            <person name="Gargeya S."/>
            <person name="Fitzgerald M."/>
            <person name="Haas B."/>
            <person name="Abouelleil A."/>
            <person name="Allen A.W."/>
            <person name="Alvarado L."/>
            <person name="Arachchi H.M."/>
            <person name="Berlin A.M."/>
            <person name="Chapman S.B."/>
            <person name="Gainer-Dewar J."/>
            <person name="Goldberg J."/>
            <person name="Griggs A."/>
            <person name="Gujja S."/>
            <person name="Hansen M."/>
            <person name="Howarth C."/>
            <person name="Imamovic A."/>
            <person name="Ireland A."/>
            <person name="Larimer J."/>
            <person name="McCowan C."/>
            <person name="Murphy C."/>
            <person name="Pearson M."/>
            <person name="Poon T.W."/>
            <person name="Priest M."/>
            <person name="Roberts A."/>
            <person name="Saif S."/>
            <person name="Shea T."/>
            <person name="Sisk P."/>
            <person name="Sykes S."/>
            <person name="Wortman J."/>
            <person name="Nusbaum C."/>
            <person name="Birren B."/>
        </authorList>
    </citation>
    <scope>NUCLEOTIDE SEQUENCE [LARGE SCALE GENOMIC DNA]</scope>
    <source>
        <strain evidence="2 3">ATCC 51263</strain>
    </source>
</reference>
<evidence type="ECO:0000313" key="3">
    <source>
        <dbReference type="Proteomes" id="UP000014113"/>
    </source>
</evidence>